<protein>
    <submittedName>
        <fullName evidence="3">Uncharacterized protein</fullName>
    </submittedName>
</protein>
<reference evidence="3 4" key="1">
    <citation type="journal article" date="2021" name="ISME J.">
        <title>Genomic evolution of the class Acidithiobacillia: deep-branching Proteobacteria living in extreme acidic conditions.</title>
        <authorList>
            <person name="Moya-Beltran A."/>
            <person name="Beard S."/>
            <person name="Rojas-Villalobos C."/>
            <person name="Issotta F."/>
            <person name="Gallardo Y."/>
            <person name="Ulloa R."/>
            <person name="Giaveno A."/>
            <person name="Degli Esposti M."/>
            <person name="Johnson D.B."/>
            <person name="Quatrini R."/>
        </authorList>
    </citation>
    <scope>NUCLEOTIDE SEQUENCE [LARGE SCALE GENOMIC DNA]</scope>
    <source>
        <strain evidence="3 4">ATCC 19703</strain>
    </source>
</reference>
<evidence type="ECO:0000313" key="3">
    <source>
        <dbReference type="EMBL" id="MBU2737422.1"/>
    </source>
</evidence>
<gene>
    <name evidence="3" type="ORF">HJG40_01050</name>
</gene>
<keyword evidence="2" id="KW-0812">Transmembrane</keyword>
<feature type="transmembrane region" description="Helical" evidence="2">
    <location>
        <begin position="12"/>
        <end position="31"/>
    </location>
</feature>
<evidence type="ECO:0000313" key="4">
    <source>
        <dbReference type="Proteomes" id="UP001197028"/>
    </source>
</evidence>
<evidence type="ECO:0000256" key="1">
    <source>
        <dbReference type="SAM" id="MobiDB-lite"/>
    </source>
</evidence>
<sequence length="66" mass="6841">MLKALWTRIKNLNKLFIWIVLVPTGLSILYFGSIVDSATGSAASTTSSSSSLLGGLLGSNGLLGDL</sequence>
<keyword evidence="2" id="KW-1133">Transmembrane helix</keyword>
<accession>A0ABS5ZLD1</accession>
<proteinExistence type="predicted"/>
<dbReference type="Proteomes" id="UP001197028">
    <property type="component" value="Unassembled WGS sequence"/>
</dbReference>
<dbReference type="RefSeq" id="WP_215862481.1">
    <property type="nucleotide sequence ID" value="NZ_JABELD010000005.1"/>
</dbReference>
<organism evidence="3 4">
    <name type="scientific">Acidithiobacillus concretivorus</name>
    <dbReference type="NCBI Taxonomy" id="3063952"/>
    <lineage>
        <taxon>Bacteria</taxon>
        <taxon>Pseudomonadati</taxon>
        <taxon>Pseudomonadota</taxon>
        <taxon>Acidithiobacillia</taxon>
        <taxon>Acidithiobacillales</taxon>
        <taxon>Acidithiobacillaceae</taxon>
        <taxon>Acidithiobacillus</taxon>
    </lineage>
</organism>
<evidence type="ECO:0000256" key="2">
    <source>
        <dbReference type="SAM" id="Phobius"/>
    </source>
</evidence>
<keyword evidence="2" id="KW-0472">Membrane</keyword>
<keyword evidence="4" id="KW-1185">Reference proteome</keyword>
<dbReference type="EMBL" id="JABELD010000005">
    <property type="protein sequence ID" value="MBU2737422.1"/>
    <property type="molecule type" value="Genomic_DNA"/>
</dbReference>
<feature type="region of interest" description="Disordered" evidence="1">
    <location>
        <begin position="40"/>
        <end position="66"/>
    </location>
</feature>
<comment type="caution">
    <text evidence="3">The sequence shown here is derived from an EMBL/GenBank/DDBJ whole genome shotgun (WGS) entry which is preliminary data.</text>
</comment>
<name>A0ABS5ZLD1_9PROT</name>